<evidence type="ECO:0000313" key="2">
    <source>
        <dbReference type="EMBL" id="KAK9739734.1"/>
    </source>
</evidence>
<accession>A0AAW1M270</accession>
<dbReference type="AlphaFoldDB" id="A0AAW1M270"/>
<dbReference type="Proteomes" id="UP001458880">
    <property type="component" value="Unassembled WGS sequence"/>
</dbReference>
<keyword evidence="1" id="KW-1133">Transmembrane helix</keyword>
<protein>
    <submittedName>
        <fullName evidence="2">Uncharacterized protein</fullName>
    </submittedName>
</protein>
<proteinExistence type="predicted"/>
<keyword evidence="3" id="KW-1185">Reference proteome</keyword>
<keyword evidence="1" id="KW-0812">Transmembrane</keyword>
<keyword evidence="1" id="KW-0472">Membrane</keyword>
<reference evidence="2 3" key="1">
    <citation type="journal article" date="2024" name="BMC Genomics">
        <title>De novo assembly and annotation of Popillia japonica's genome with initial clues to its potential as an invasive pest.</title>
        <authorList>
            <person name="Cucini C."/>
            <person name="Boschi S."/>
            <person name="Funari R."/>
            <person name="Cardaioli E."/>
            <person name="Iannotti N."/>
            <person name="Marturano G."/>
            <person name="Paoli F."/>
            <person name="Bruttini M."/>
            <person name="Carapelli A."/>
            <person name="Frati F."/>
            <person name="Nardi F."/>
        </authorList>
    </citation>
    <scope>NUCLEOTIDE SEQUENCE [LARGE SCALE GENOMIC DNA]</scope>
    <source>
        <strain evidence="2">DMR45628</strain>
    </source>
</reference>
<organism evidence="2 3">
    <name type="scientific">Popillia japonica</name>
    <name type="common">Japanese beetle</name>
    <dbReference type="NCBI Taxonomy" id="7064"/>
    <lineage>
        <taxon>Eukaryota</taxon>
        <taxon>Metazoa</taxon>
        <taxon>Ecdysozoa</taxon>
        <taxon>Arthropoda</taxon>
        <taxon>Hexapoda</taxon>
        <taxon>Insecta</taxon>
        <taxon>Pterygota</taxon>
        <taxon>Neoptera</taxon>
        <taxon>Endopterygota</taxon>
        <taxon>Coleoptera</taxon>
        <taxon>Polyphaga</taxon>
        <taxon>Scarabaeiformia</taxon>
        <taxon>Scarabaeidae</taxon>
        <taxon>Rutelinae</taxon>
        <taxon>Popillia</taxon>
    </lineage>
</organism>
<gene>
    <name evidence="2" type="ORF">QE152_g8772</name>
</gene>
<sequence length="135" mass="15435">MERQSRIVVTGEGKGSIIVFIITIVLILAIVIAGICVSLLLDRKTANIILYILIGVLLILGLLSFLYIRRENSKAMHRREIAYQERATRRVEASAPPMSTRTSWALKKPWRYSDRSTVPINHNNHQYNNNNNQYA</sequence>
<comment type="caution">
    <text evidence="2">The sequence shown here is derived from an EMBL/GenBank/DDBJ whole genome shotgun (WGS) entry which is preliminary data.</text>
</comment>
<dbReference type="EMBL" id="JASPKY010000071">
    <property type="protein sequence ID" value="KAK9739734.1"/>
    <property type="molecule type" value="Genomic_DNA"/>
</dbReference>
<evidence type="ECO:0000313" key="3">
    <source>
        <dbReference type="Proteomes" id="UP001458880"/>
    </source>
</evidence>
<name>A0AAW1M270_POPJA</name>
<evidence type="ECO:0000256" key="1">
    <source>
        <dbReference type="SAM" id="Phobius"/>
    </source>
</evidence>
<feature type="transmembrane region" description="Helical" evidence="1">
    <location>
        <begin position="47"/>
        <end position="68"/>
    </location>
</feature>
<feature type="transmembrane region" description="Helical" evidence="1">
    <location>
        <begin position="16"/>
        <end position="41"/>
    </location>
</feature>